<keyword evidence="3" id="KW-0496">Mitochondrion</keyword>
<evidence type="ECO:0000256" key="1">
    <source>
        <dbReference type="ARBA" id="ARBA00004294"/>
    </source>
</evidence>
<dbReference type="Proteomes" id="UP000270094">
    <property type="component" value="Unassembled WGS sequence"/>
</dbReference>
<evidence type="ECO:0000256" key="3">
    <source>
        <dbReference type="ARBA" id="ARBA00022787"/>
    </source>
</evidence>
<accession>A0A3P7I3W3</accession>
<comment type="subcellular location">
    <subcellularLocation>
        <location evidence="1">Mitochondrion outer membrane</location>
    </subcellularLocation>
</comment>
<dbReference type="InterPro" id="IPR023614">
    <property type="entry name" value="Porin_dom_sf"/>
</dbReference>
<keyword evidence="2" id="KW-0472">Membrane</keyword>
<dbReference type="InterPro" id="IPR027246">
    <property type="entry name" value="Porin_Euk/Tom40"/>
</dbReference>
<dbReference type="AlphaFoldDB" id="A0A3P7I3W3"/>
<keyword evidence="2" id="KW-0812">Transmembrane</keyword>
<evidence type="ECO:0000313" key="5">
    <source>
        <dbReference type="Proteomes" id="UP000270094"/>
    </source>
</evidence>
<keyword evidence="2" id="KW-1134">Transmembrane beta strand</keyword>
<reference evidence="4 5" key="1">
    <citation type="submission" date="2018-11" db="EMBL/GenBank/DDBJ databases">
        <authorList>
            <consortium name="Pathogen Informatics"/>
        </authorList>
    </citation>
    <scope>NUCLEOTIDE SEQUENCE [LARGE SCALE GENOMIC DNA]</scope>
</reference>
<evidence type="ECO:0000313" key="4">
    <source>
        <dbReference type="EMBL" id="VDM68091.1"/>
    </source>
</evidence>
<dbReference type="GO" id="GO:0055085">
    <property type="term" value="P:transmembrane transport"/>
    <property type="evidence" value="ECO:0007669"/>
    <property type="project" value="InterPro"/>
</dbReference>
<gene>
    <name evidence="4" type="ORF">SVUK_LOCUS3089</name>
</gene>
<dbReference type="OrthoDB" id="7827681at2759"/>
<sequence>MHSYSIPKTTLGVPYNYSHLARGVPLKVRSGRGPIAFIKYLQKPHQKNVYPDLSEQQVVGPGLTLTEKWNTENQLGTVIEVNEQFGRGLKLTFDSLYAPHAGKRTGKLKADWATQTAR</sequence>
<organism evidence="4 5">
    <name type="scientific">Strongylus vulgaris</name>
    <name type="common">Blood worm</name>
    <dbReference type="NCBI Taxonomy" id="40348"/>
    <lineage>
        <taxon>Eukaryota</taxon>
        <taxon>Metazoa</taxon>
        <taxon>Ecdysozoa</taxon>
        <taxon>Nematoda</taxon>
        <taxon>Chromadorea</taxon>
        <taxon>Rhabditida</taxon>
        <taxon>Rhabditina</taxon>
        <taxon>Rhabditomorpha</taxon>
        <taxon>Strongyloidea</taxon>
        <taxon>Strongylidae</taxon>
        <taxon>Strongylus</taxon>
    </lineage>
</organism>
<keyword evidence="3" id="KW-1000">Mitochondrion outer membrane</keyword>
<protein>
    <submittedName>
        <fullName evidence="4">Uncharacterized protein</fullName>
    </submittedName>
</protein>
<keyword evidence="5" id="KW-1185">Reference proteome</keyword>
<name>A0A3P7I3W3_STRVU</name>
<evidence type="ECO:0000256" key="2">
    <source>
        <dbReference type="ARBA" id="ARBA00022452"/>
    </source>
</evidence>
<feature type="non-terminal residue" evidence="4">
    <location>
        <position position="118"/>
    </location>
</feature>
<dbReference type="EMBL" id="UYYB01007614">
    <property type="protein sequence ID" value="VDM68091.1"/>
    <property type="molecule type" value="Genomic_DNA"/>
</dbReference>
<proteinExistence type="predicted"/>
<dbReference type="Gene3D" id="2.40.160.10">
    <property type="entry name" value="Porin"/>
    <property type="match status" value="1"/>
</dbReference>
<dbReference type="GO" id="GO:0005741">
    <property type="term" value="C:mitochondrial outer membrane"/>
    <property type="evidence" value="ECO:0007669"/>
    <property type="project" value="UniProtKB-SubCell"/>
</dbReference>
<dbReference type="Pfam" id="PF01459">
    <property type="entry name" value="Porin_3"/>
    <property type="match status" value="1"/>
</dbReference>